<protein>
    <submittedName>
        <fullName evidence="1">Uncharacterized protein</fullName>
    </submittedName>
</protein>
<evidence type="ECO:0000313" key="2">
    <source>
        <dbReference type="Proteomes" id="UP000324222"/>
    </source>
</evidence>
<accession>A0A5B7G473</accession>
<gene>
    <name evidence="1" type="ORF">E2C01_048869</name>
</gene>
<name>A0A5B7G473_PORTR</name>
<proteinExistence type="predicted"/>
<sequence>MTRLMLGIDGGSIKLKTNGINILKLEMIVKMIRLERKK</sequence>
<reference evidence="1 2" key="1">
    <citation type="submission" date="2019-05" db="EMBL/GenBank/DDBJ databases">
        <title>Another draft genome of Portunus trituberculatus and its Hox gene families provides insights of decapod evolution.</title>
        <authorList>
            <person name="Jeong J.-H."/>
            <person name="Song I."/>
            <person name="Kim S."/>
            <person name="Choi T."/>
            <person name="Kim D."/>
            <person name="Ryu S."/>
            <person name="Kim W."/>
        </authorList>
    </citation>
    <scope>NUCLEOTIDE SEQUENCE [LARGE SCALE GENOMIC DNA]</scope>
    <source>
        <tissue evidence="1">Muscle</tissue>
    </source>
</reference>
<dbReference type="Proteomes" id="UP000324222">
    <property type="component" value="Unassembled WGS sequence"/>
</dbReference>
<dbReference type="EMBL" id="VSRR010012753">
    <property type="protein sequence ID" value="MPC54940.1"/>
    <property type="molecule type" value="Genomic_DNA"/>
</dbReference>
<organism evidence="1 2">
    <name type="scientific">Portunus trituberculatus</name>
    <name type="common">Swimming crab</name>
    <name type="synonym">Neptunus trituberculatus</name>
    <dbReference type="NCBI Taxonomy" id="210409"/>
    <lineage>
        <taxon>Eukaryota</taxon>
        <taxon>Metazoa</taxon>
        <taxon>Ecdysozoa</taxon>
        <taxon>Arthropoda</taxon>
        <taxon>Crustacea</taxon>
        <taxon>Multicrustacea</taxon>
        <taxon>Malacostraca</taxon>
        <taxon>Eumalacostraca</taxon>
        <taxon>Eucarida</taxon>
        <taxon>Decapoda</taxon>
        <taxon>Pleocyemata</taxon>
        <taxon>Brachyura</taxon>
        <taxon>Eubrachyura</taxon>
        <taxon>Portunoidea</taxon>
        <taxon>Portunidae</taxon>
        <taxon>Portuninae</taxon>
        <taxon>Portunus</taxon>
    </lineage>
</organism>
<keyword evidence="2" id="KW-1185">Reference proteome</keyword>
<dbReference type="AlphaFoldDB" id="A0A5B7G473"/>
<comment type="caution">
    <text evidence="1">The sequence shown here is derived from an EMBL/GenBank/DDBJ whole genome shotgun (WGS) entry which is preliminary data.</text>
</comment>
<evidence type="ECO:0000313" key="1">
    <source>
        <dbReference type="EMBL" id="MPC54940.1"/>
    </source>
</evidence>